<dbReference type="AlphaFoldDB" id="A0A929PYI5"/>
<keyword evidence="1" id="KW-0472">Membrane</keyword>
<proteinExistence type="predicted"/>
<organism evidence="2 3">
    <name type="scientific">Mucilaginibacter myungsuensis</name>
    <dbReference type="NCBI Taxonomy" id="649104"/>
    <lineage>
        <taxon>Bacteria</taxon>
        <taxon>Pseudomonadati</taxon>
        <taxon>Bacteroidota</taxon>
        <taxon>Sphingobacteriia</taxon>
        <taxon>Sphingobacteriales</taxon>
        <taxon>Sphingobacteriaceae</taxon>
        <taxon>Mucilaginibacter</taxon>
    </lineage>
</organism>
<keyword evidence="1" id="KW-1133">Transmembrane helix</keyword>
<name>A0A929PYI5_9SPHI</name>
<reference evidence="2" key="1">
    <citation type="submission" date="2020-10" db="EMBL/GenBank/DDBJ databases">
        <title>Mucilaginibacter mali sp. nov., isolated from rhizosphere soil of apple orchard.</title>
        <authorList>
            <person name="Lee J.-S."/>
            <person name="Kim H.S."/>
            <person name="Kim J.-S."/>
        </authorList>
    </citation>
    <scope>NUCLEOTIDE SEQUENCE</scope>
    <source>
        <strain evidence="2">KCTC 22746</strain>
    </source>
</reference>
<comment type="caution">
    <text evidence="2">The sequence shown here is derived from an EMBL/GenBank/DDBJ whole genome shotgun (WGS) entry which is preliminary data.</text>
</comment>
<gene>
    <name evidence="2" type="ORF">IRJ16_20145</name>
</gene>
<dbReference type="RefSeq" id="WP_194113451.1">
    <property type="nucleotide sequence ID" value="NZ_JADFFL010000010.1"/>
</dbReference>
<accession>A0A929PYI5</accession>
<sequence>MLNKNTIATGILLGLILPALAAVLFEFIIQDGWKLIQRGMPYFITVALNLGLMRYFAGKGQDRTAQGVMLISFVFMVVVYFFRFR</sequence>
<protein>
    <recommendedName>
        <fullName evidence="4">Stationary phase survival protein SurE</fullName>
    </recommendedName>
</protein>
<keyword evidence="1" id="KW-0812">Transmembrane</keyword>
<evidence type="ECO:0000313" key="2">
    <source>
        <dbReference type="EMBL" id="MBE9664204.1"/>
    </source>
</evidence>
<evidence type="ECO:0008006" key="4">
    <source>
        <dbReference type="Google" id="ProtNLM"/>
    </source>
</evidence>
<feature type="transmembrane region" description="Helical" evidence="1">
    <location>
        <begin position="63"/>
        <end position="82"/>
    </location>
</feature>
<feature type="transmembrane region" description="Helical" evidence="1">
    <location>
        <begin position="40"/>
        <end position="57"/>
    </location>
</feature>
<dbReference type="Proteomes" id="UP000622475">
    <property type="component" value="Unassembled WGS sequence"/>
</dbReference>
<feature type="transmembrane region" description="Helical" evidence="1">
    <location>
        <begin position="6"/>
        <end position="28"/>
    </location>
</feature>
<evidence type="ECO:0000256" key="1">
    <source>
        <dbReference type="SAM" id="Phobius"/>
    </source>
</evidence>
<evidence type="ECO:0000313" key="3">
    <source>
        <dbReference type="Proteomes" id="UP000622475"/>
    </source>
</evidence>
<dbReference type="EMBL" id="JADFFL010000010">
    <property type="protein sequence ID" value="MBE9664204.1"/>
    <property type="molecule type" value="Genomic_DNA"/>
</dbReference>
<keyword evidence="3" id="KW-1185">Reference proteome</keyword>